<keyword evidence="8" id="KW-1185">Reference proteome</keyword>
<dbReference type="OMA" id="FFPWDHA"/>
<feature type="domain" description="Rad21/Rec8-like protein N-terminal" evidence="6">
    <location>
        <begin position="1"/>
        <end position="102"/>
    </location>
</feature>
<dbReference type="STRING" id="5627.A0A1C7MPX5"/>
<reference evidence="7 8" key="1">
    <citation type="submission" date="2016-03" db="EMBL/GenBank/DDBJ databases">
        <title>Whole genome sequencing of Grifola frondosa 9006-11.</title>
        <authorList>
            <person name="Min B."/>
            <person name="Park H."/>
            <person name="Kim J.-G."/>
            <person name="Cho H."/>
            <person name="Oh Y.-L."/>
            <person name="Kong W.-S."/>
            <person name="Choi I.-G."/>
        </authorList>
    </citation>
    <scope>NUCLEOTIDE SEQUENCE [LARGE SCALE GENOMIC DNA]</scope>
    <source>
        <strain evidence="7 8">9006-11</strain>
    </source>
</reference>
<evidence type="ECO:0008006" key="9">
    <source>
        <dbReference type="Google" id="ProtNLM"/>
    </source>
</evidence>
<dbReference type="GO" id="GO:0008278">
    <property type="term" value="C:cohesin complex"/>
    <property type="evidence" value="ECO:0007669"/>
    <property type="project" value="InterPro"/>
</dbReference>
<proteinExistence type="inferred from homology"/>
<feature type="domain" description="Rad21/Rec8-like protein C-terminal eukaryotic" evidence="5">
    <location>
        <begin position="644"/>
        <end position="681"/>
    </location>
</feature>
<evidence type="ECO:0000313" key="8">
    <source>
        <dbReference type="Proteomes" id="UP000092993"/>
    </source>
</evidence>
<feature type="region of interest" description="Disordered" evidence="4">
    <location>
        <begin position="142"/>
        <end position="183"/>
    </location>
</feature>
<feature type="region of interest" description="Disordered" evidence="4">
    <location>
        <begin position="299"/>
        <end position="325"/>
    </location>
</feature>
<dbReference type="Pfam" id="PF04824">
    <property type="entry name" value="Rad21_Rec8"/>
    <property type="match status" value="1"/>
</dbReference>
<sequence>MFFSPELLERRDSGYGLLWLAATLGAKSSFKKLPKRSVLTADISQLCDLIVEPAEPLALRLSSNLMIGVARVYKVKQEMFLTDVTTCFNSLKKAVQDLHAAAAQLQMGQPSMRPDALTLVADPGTVFAMNFDDLFAEWDDATKGGEDADGSDADFNPNAKKTKPKRKAKDVPGGFGGNGPSSSQFDGGFGFDVGFDDNLFALPEGMDVGGGIGDELARELGEGWGGSPAKQRNNTHLNHFDSAMHDGDFGMNLDAGGEFMLGNEDVDVMPIDDALDPVADIERGSLPPSGSVIVPLAPFSPRQSSDVNPETFGDQDAENARNKPVQRKAKRVRLLLDARTELTDDELKLARANYVEEQELLRRELNQKKFDKDSGRLIEEMIWGSPMVNFRIQVEARSGSLHLEMHGEPPKKRRRVQDPVFENGALYDVEIRDTISGAGHAGMDVDQGFDFMMGGNFEDIPHDTNFEPESRLRSSEEPGQARRASRPPSVLGSNYDFGPRPNQDIISGSQRSSFFPWDHAGASSSVAGAAFDLGEASDGLSLGRPGSRRGNSLGSRRGSPFYSGVAASPADFGLRNVPLNDDGFEFEVPGEESQQFDSQQSDLNLLTLERNSFNFLEYAKMQLQTFSSPTSQLAFDDVVPKSTSTPRVAAAAFYHCLVLATKNLVGVSQDGPYGTVKITVK</sequence>
<dbReference type="Pfam" id="PF04825">
    <property type="entry name" value="Rad21_Rec8_N"/>
    <property type="match status" value="1"/>
</dbReference>
<evidence type="ECO:0000256" key="2">
    <source>
        <dbReference type="ARBA" id="ARBA00009870"/>
    </source>
</evidence>
<dbReference type="InterPro" id="IPR006910">
    <property type="entry name" value="Rad21_Rec8_N"/>
</dbReference>
<name>A0A1C7MPX5_GRIFR</name>
<gene>
    <name evidence="7" type="ORF">A0H81_01104</name>
</gene>
<comment type="caution">
    <text evidence="7">The sequence shown here is derived from an EMBL/GenBank/DDBJ whole genome shotgun (WGS) entry which is preliminary data.</text>
</comment>
<protein>
    <recommendedName>
        <fullName evidence="9">Cohesin subunit rad21</fullName>
    </recommendedName>
</protein>
<keyword evidence="3" id="KW-0539">Nucleus</keyword>
<evidence type="ECO:0000256" key="1">
    <source>
        <dbReference type="ARBA" id="ARBA00004123"/>
    </source>
</evidence>
<organism evidence="7 8">
    <name type="scientific">Grifola frondosa</name>
    <name type="common">Maitake</name>
    <name type="synonym">Polyporus frondosus</name>
    <dbReference type="NCBI Taxonomy" id="5627"/>
    <lineage>
        <taxon>Eukaryota</taxon>
        <taxon>Fungi</taxon>
        <taxon>Dikarya</taxon>
        <taxon>Basidiomycota</taxon>
        <taxon>Agaricomycotina</taxon>
        <taxon>Agaricomycetes</taxon>
        <taxon>Polyporales</taxon>
        <taxon>Grifolaceae</taxon>
        <taxon>Grifola</taxon>
    </lineage>
</organism>
<dbReference type="Proteomes" id="UP000092993">
    <property type="component" value="Unassembled WGS sequence"/>
</dbReference>
<accession>A0A1C7MPX5</accession>
<evidence type="ECO:0000259" key="6">
    <source>
        <dbReference type="Pfam" id="PF04825"/>
    </source>
</evidence>
<dbReference type="GO" id="GO:0007062">
    <property type="term" value="P:sister chromatid cohesion"/>
    <property type="evidence" value="ECO:0007669"/>
    <property type="project" value="InterPro"/>
</dbReference>
<dbReference type="PANTHER" id="PTHR12585">
    <property type="entry name" value="SCC1 / RAD21 FAMILY MEMBER"/>
    <property type="match status" value="1"/>
</dbReference>
<dbReference type="GO" id="GO:1990414">
    <property type="term" value="P:replication-born double-strand break repair via sister chromatid exchange"/>
    <property type="evidence" value="ECO:0007669"/>
    <property type="project" value="TreeGrafter"/>
</dbReference>
<evidence type="ECO:0000256" key="3">
    <source>
        <dbReference type="ARBA" id="ARBA00023242"/>
    </source>
</evidence>
<dbReference type="InterPro" id="IPR039781">
    <property type="entry name" value="Rad21/Rec8-like"/>
</dbReference>
<feature type="region of interest" description="Disordered" evidence="4">
    <location>
        <begin position="454"/>
        <end position="510"/>
    </location>
</feature>
<comment type="subcellular location">
    <subcellularLocation>
        <location evidence="1">Nucleus</location>
    </subcellularLocation>
</comment>
<comment type="similarity">
    <text evidence="2">Belongs to the rad21 family.</text>
</comment>
<feature type="region of interest" description="Disordered" evidence="4">
    <location>
        <begin position="537"/>
        <end position="559"/>
    </location>
</feature>
<dbReference type="AlphaFoldDB" id="A0A1C7MPX5"/>
<dbReference type="OrthoDB" id="10071381at2759"/>
<dbReference type="InterPro" id="IPR036390">
    <property type="entry name" value="WH_DNA-bd_sf"/>
</dbReference>
<dbReference type="InterPro" id="IPR006909">
    <property type="entry name" value="Rad21/Rec8_C_eu"/>
</dbReference>
<dbReference type="GO" id="GO:0003682">
    <property type="term" value="F:chromatin binding"/>
    <property type="evidence" value="ECO:0007669"/>
    <property type="project" value="TreeGrafter"/>
</dbReference>
<evidence type="ECO:0000256" key="4">
    <source>
        <dbReference type="SAM" id="MobiDB-lite"/>
    </source>
</evidence>
<dbReference type="EMBL" id="LUGG01000001">
    <property type="protein sequence ID" value="OBZ78940.1"/>
    <property type="molecule type" value="Genomic_DNA"/>
</dbReference>
<dbReference type="SUPFAM" id="SSF46785">
    <property type="entry name" value="Winged helix' DNA-binding domain"/>
    <property type="match status" value="1"/>
</dbReference>
<feature type="compositionally biased region" description="Basic and acidic residues" evidence="4">
    <location>
        <begin position="459"/>
        <end position="480"/>
    </location>
</feature>
<evidence type="ECO:0000313" key="7">
    <source>
        <dbReference type="EMBL" id="OBZ78940.1"/>
    </source>
</evidence>
<dbReference type="InterPro" id="IPR023093">
    <property type="entry name" value="ScpA-like_C"/>
</dbReference>
<evidence type="ECO:0000259" key="5">
    <source>
        <dbReference type="Pfam" id="PF04824"/>
    </source>
</evidence>
<dbReference type="GO" id="GO:0005634">
    <property type="term" value="C:nucleus"/>
    <property type="evidence" value="ECO:0007669"/>
    <property type="project" value="UniProtKB-SubCell"/>
</dbReference>
<dbReference type="PANTHER" id="PTHR12585:SF72">
    <property type="entry name" value="MEIOTIC RECOMBINATION PROTEIN REC8"/>
    <property type="match status" value="1"/>
</dbReference>
<dbReference type="Gene3D" id="1.10.10.580">
    <property type="entry name" value="Structural maintenance of chromosome 1. Chain E"/>
    <property type="match status" value="1"/>
</dbReference>